<dbReference type="OrthoDB" id="521008at2759"/>
<dbReference type="Proteomes" id="UP001055712">
    <property type="component" value="Unassembled WGS sequence"/>
</dbReference>
<accession>A0A9D4TTV9</accession>
<protein>
    <submittedName>
        <fullName evidence="2">Uncharacterized protein</fullName>
    </submittedName>
</protein>
<keyword evidence="3" id="KW-1185">Reference proteome</keyword>
<comment type="caution">
    <text evidence="2">The sequence shown here is derived from an EMBL/GenBank/DDBJ whole genome shotgun (WGS) entry which is preliminary data.</text>
</comment>
<evidence type="ECO:0000313" key="3">
    <source>
        <dbReference type="Proteomes" id="UP001055712"/>
    </source>
</evidence>
<feature type="region of interest" description="Disordered" evidence="1">
    <location>
        <begin position="150"/>
        <end position="175"/>
    </location>
</feature>
<name>A0A9D4TTV9_CHLVU</name>
<gene>
    <name evidence="2" type="ORF">D9Q98_002688</name>
</gene>
<evidence type="ECO:0000313" key="2">
    <source>
        <dbReference type="EMBL" id="KAI3434621.1"/>
    </source>
</evidence>
<reference evidence="2" key="2">
    <citation type="submission" date="2020-11" db="EMBL/GenBank/DDBJ databases">
        <authorList>
            <person name="Cecchin M."/>
            <person name="Marcolungo L."/>
            <person name="Rossato M."/>
            <person name="Girolomoni L."/>
            <person name="Cosentino E."/>
            <person name="Cuine S."/>
            <person name="Li-Beisson Y."/>
            <person name="Delledonne M."/>
            <person name="Ballottari M."/>
        </authorList>
    </citation>
    <scope>NUCLEOTIDE SEQUENCE</scope>
    <source>
        <strain evidence="2">211/11P</strain>
        <tissue evidence="2">Whole cell</tissue>
    </source>
</reference>
<reference evidence="2" key="1">
    <citation type="journal article" date="2019" name="Plant J.">
        <title>Chlorella vulgaris genome assembly and annotation reveals the molecular basis for metabolic acclimation to high light conditions.</title>
        <authorList>
            <person name="Cecchin M."/>
            <person name="Marcolungo L."/>
            <person name="Rossato M."/>
            <person name="Girolomoni L."/>
            <person name="Cosentino E."/>
            <person name="Cuine S."/>
            <person name="Li-Beisson Y."/>
            <person name="Delledonne M."/>
            <person name="Ballottari M."/>
        </authorList>
    </citation>
    <scope>NUCLEOTIDE SEQUENCE</scope>
    <source>
        <strain evidence="2">211/11P</strain>
    </source>
</reference>
<sequence length="175" mass="18739">MVAHLPPGLVERVGDHFKAVYPHKGVEHQIQPLPSAEEAGLVCDLLTIKSAIDDKLDASTLQLHTTRSLPVDLSRVIQTAPDDNETASSMSFTTVVRQLLHICATHTAEPLPASGSLGARLLWAAAALQYTSIIQWLLLADPEAALATDSTSKRRPRSYLPAAAGHSAAHSINSR</sequence>
<dbReference type="EMBL" id="SIDB01000003">
    <property type="protein sequence ID" value="KAI3434621.1"/>
    <property type="molecule type" value="Genomic_DNA"/>
</dbReference>
<evidence type="ECO:0000256" key="1">
    <source>
        <dbReference type="SAM" id="MobiDB-lite"/>
    </source>
</evidence>
<dbReference type="AlphaFoldDB" id="A0A9D4TTV9"/>
<organism evidence="2 3">
    <name type="scientific">Chlorella vulgaris</name>
    <name type="common">Green alga</name>
    <dbReference type="NCBI Taxonomy" id="3077"/>
    <lineage>
        <taxon>Eukaryota</taxon>
        <taxon>Viridiplantae</taxon>
        <taxon>Chlorophyta</taxon>
        <taxon>core chlorophytes</taxon>
        <taxon>Trebouxiophyceae</taxon>
        <taxon>Chlorellales</taxon>
        <taxon>Chlorellaceae</taxon>
        <taxon>Chlorella clade</taxon>
        <taxon>Chlorella</taxon>
    </lineage>
</organism>
<proteinExistence type="predicted"/>